<dbReference type="SUPFAM" id="SSF56219">
    <property type="entry name" value="DNase I-like"/>
    <property type="match status" value="1"/>
</dbReference>
<evidence type="ECO:0000259" key="1">
    <source>
        <dbReference type="Pfam" id="PF03372"/>
    </source>
</evidence>
<dbReference type="GO" id="GO:0016020">
    <property type="term" value="C:membrane"/>
    <property type="evidence" value="ECO:0007669"/>
    <property type="project" value="GOC"/>
</dbReference>
<feature type="domain" description="Endonuclease/exonuclease/phosphatase" evidence="1">
    <location>
        <begin position="147"/>
        <end position="361"/>
    </location>
</feature>
<dbReference type="RefSeq" id="WP_090444044.1">
    <property type="nucleotide sequence ID" value="NZ_FOHU01000010.1"/>
</dbReference>
<gene>
    <name evidence="2" type="ORF">SAMN05660297_02332</name>
</gene>
<dbReference type="InterPro" id="IPR051916">
    <property type="entry name" value="GPI-anchor_lipid_remodeler"/>
</dbReference>
<dbReference type="AlphaFoldDB" id="A0A1I0E8G6"/>
<keyword evidence="2" id="KW-0540">Nuclease</keyword>
<keyword evidence="3" id="KW-1185">Reference proteome</keyword>
<dbReference type="EMBL" id="FOHU01000010">
    <property type="protein sequence ID" value="SET41467.1"/>
    <property type="molecule type" value="Genomic_DNA"/>
</dbReference>
<keyword evidence="2" id="KW-0255">Endonuclease</keyword>
<dbReference type="PANTHER" id="PTHR14859:SF1">
    <property type="entry name" value="PGAP2-INTERACTING PROTEIN"/>
    <property type="match status" value="1"/>
</dbReference>
<dbReference type="Proteomes" id="UP000199568">
    <property type="component" value="Unassembled WGS sequence"/>
</dbReference>
<accession>A0A1I0E8G6</accession>
<keyword evidence="2" id="KW-0378">Hydrolase</keyword>
<dbReference type="GO" id="GO:0006506">
    <property type="term" value="P:GPI anchor biosynthetic process"/>
    <property type="evidence" value="ECO:0007669"/>
    <property type="project" value="TreeGrafter"/>
</dbReference>
<organism evidence="2 3">
    <name type="scientific">Natronincola peptidivorans</name>
    <dbReference type="NCBI Taxonomy" id="426128"/>
    <lineage>
        <taxon>Bacteria</taxon>
        <taxon>Bacillati</taxon>
        <taxon>Bacillota</taxon>
        <taxon>Clostridia</taxon>
        <taxon>Peptostreptococcales</taxon>
        <taxon>Natronincolaceae</taxon>
        <taxon>Natronincola</taxon>
    </lineage>
</organism>
<evidence type="ECO:0000313" key="3">
    <source>
        <dbReference type="Proteomes" id="UP000199568"/>
    </source>
</evidence>
<dbReference type="PANTHER" id="PTHR14859">
    <property type="entry name" value="CALCOFLUOR WHITE HYPERSENSITIVE PROTEIN PRECURSOR"/>
    <property type="match status" value="1"/>
</dbReference>
<dbReference type="OrthoDB" id="9793162at2"/>
<dbReference type="GO" id="GO:0004527">
    <property type="term" value="F:exonuclease activity"/>
    <property type="evidence" value="ECO:0007669"/>
    <property type="project" value="UniProtKB-KW"/>
</dbReference>
<dbReference type="GO" id="GO:0004519">
    <property type="term" value="F:endonuclease activity"/>
    <property type="evidence" value="ECO:0007669"/>
    <property type="project" value="UniProtKB-KW"/>
</dbReference>
<proteinExistence type="predicted"/>
<dbReference type="InterPro" id="IPR036691">
    <property type="entry name" value="Endo/exonu/phosph_ase_sf"/>
</dbReference>
<dbReference type="InterPro" id="IPR005135">
    <property type="entry name" value="Endo/exonuclease/phosphatase"/>
</dbReference>
<keyword evidence="2" id="KW-0269">Exonuclease</keyword>
<sequence>MVKNRNVFIIFTLALFFLLGFTLQINTSATGEIKAVKYIQSGMVSHIEIITDRNMEKIILEGFDSEGEMTHFLKLEDYVTKNNPELNRNIFYITNKVQAIEKIQELILINGGNIRLPIEIQEIEVDSNLQTMEYTMDKGSVNTLKIMSYNVHHGRNLYGRYSLDEIAEVIRTSDADIIGLQELDNGVVRSRFQDQIKYLSEKLSMEYVYGYNFNLLGGMYGNGILSKYPIESYENLYLPSGREQRGLLSAVINVEGKQLNFLVTHLGLNQQERKGQVNTISKYLETLPHQKILVGDLNARPNSEEVQLLSKELLDTAHAVGKDAEPTFDLPVLSGRIDYIFLDHKIQLKDYNVIKSRASDHYPITATIELE</sequence>
<name>A0A1I0E8G6_9FIRM</name>
<dbReference type="Gene3D" id="3.60.10.10">
    <property type="entry name" value="Endonuclease/exonuclease/phosphatase"/>
    <property type="match status" value="1"/>
</dbReference>
<reference evidence="2 3" key="1">
    <citation type="submission" date="2016-10" db="EMBL/GenBank/DDBJ databases">
        <authorList>
            <person name="de Groot N.N."/>
        </authorList>
    </citation>
    <scope>NUCLEOTIDE SEQUENCE [LARGE SCALE GENOMIC DNA]</scope>
    <source>
        <strain evidence="2 3">DSM 18979</strain>
    </source>
</reference>
<protein>
    <submittedName>
        <fullName evidence="2">Metal-dependent hydrolase, endonuclease/exonuclease/phosphatase family</fullName>
    </submittedName>
</protein>
<dbReference type="Pfam" id="PF03372">
    <property type="entry name" value="Exo_endo_phos"/>
    <property type="match status" value="1"/>
</dbReference>
<evidence type="ECO:0000313" key="2">
    <source>
        <dbReference type="EMBL" id="SET41467.1"/>
    </source>
</evidence>
<dbReference type="STRING" id="426128.SAMN05660297_02332"/>